<evidence type="ECO:0000256" key="1">
    <source>
        <dbReference type="SAM" id="MobiDB-lite"/>
    </source>
</evidence>
<dbReference type="EMBL" id="JAAVJL010000001">
    <property type="protein sequence ID" value="NMF59487.1"/>
    <property type="molecule type" value="Genomic_DNA"/>
</dbReference>
<feature type="compositionally biased region" description="Low complexity" evidence="1">
    <location>
        <begin position="41"/>
        <end position="56"/>
    </location>
</feature>
<name>A0ABX1M046_9CYAN</name>
<comment type="caution">
    <text evidence="3">The sequence shown here is derived from an EMBL/GenBank/DDBJ whole genome shotgun (WGS) entry which is preliminary data.</text>
</comment>
<reference evidence="3 4" key="1">
    <citation type="submission" date="2020-03" db="EMBL/GenBank/DDBJ databases">
        <title>Draft Genome Sequence of 2-Methylisoborneol Producing Pseudanabaena yagii Strain GIHE-NHR1 Isolated from North Han River in South Korea.</title>
        <authorList>
            <person name="Jeong J."/>
        </authorList>
    </citation>
    <scope>NUCLEOTIDE SEQUENCE [LARGE SCALE GENOMIC DNA]</scope>
    <source>
        <strain evidence="3 4">GIHE-NHR1</strain>
    </source>
</reference>
<proteinExistence type="predicted"/>
<dbReference type="Pfam" id="PF06051">
    <property type="entry name" value="DUF928"/>
    <property type="match status" value="1"/>
</dbReference>
<evidence type="ECO:0000313" key="3">
    <source>
        <dbReference type="EMBL" id="NMF59487.1"/>
    </source>
</evidence>
<dbReference type="RefSeq" id="WP_169364260.1">
    <property type="nucleotide sequence ID" value="NZ_JAAVJL010000001.1"/>
</dbReference>
<evidence type="ECO:0000313" key="4">
    <source>
        <dbReference type="Proteomes" id="UP000738376"/>
    </source>
</evidence>
<feature type="region of interest" description="Disordered" evidence="1">
    <location>
        <begin position="33"/>
        <end position="58"/>
    </location>
</feature>
<keyword evidence="4" id="KW-1185">Reference proteome</keyword>
<organism evidence="3 4">
    <name type="scientific">Pseudanabaena yagii GIHE-NHR1</name>
    <dbReference type="NCBI Taxonomy" id="2722753"/>
    <lineage>
        <taxon>Bacteria</taxon>
        <taxon>Bacillati</taxon>
        <taxon>Cyanobacteriota</taxon>
        <taxon>Cyanophyceae</taxon>
        <taxon>Pseudanabaenales</taxon>
        <taxon>Pseudanabaenaceae</taxon>
        <taxon>Pseudanabaena</taxon>
        <taxon>Pseudanabaena yagii</taxon>
    </lineage>
</organism>
<gene>
    <name evidence="3" type="ORF">HC246_16055</name>
</gene>
<protein>
    <submittedName>
        <fullName evidence="3">DUF928 domain-containing protein</fullName>
    </submittedName>
</protein>
<keyword evidence="2" id="KW-0732">Signal</keyword>
<feature type="signal peptide" evidence="2">
    <location>
        <begin position="1"/>
        <end position="21"/>
    </location>
</feature>
<feature type="chain" id="PRO_5045224822" evidence="2">
    <location>
        <begin position="22"/>
        <end position="245"/>
    </location>
</feature>
<dbReference type="Proteomes" id="UP000738376">
    <property type="component" value="Unassembled WGS sequence"/>
</dbReference>
<evidence type="ECO:0000256" key="2">
    <source>
        <dbReference type="SAM" id="SignalP"/>
    </source>
</evidence>
<dbReference type="InterPro" id="IPR010328">
    <property type="entry name" value="DUF928"/>
</dbReference>
<sequence>MNHKICLTCLTLVLLPLSVVSIPNLDPNSFARPTSESISFKPPKQGTPKTTTGAATRDGKTCLNDLSKSDVQTGAILPQSSFGLTVSSHPEFLIYKAQTSAKQMLFSLKSDDGELVYQTFLPFPSDTGIVAIKMPSDAPELVANKTYKWTMVVICGKSLRPDSPAIEGWIQRTTKSPTLASKLQSSSPLEKVALYGENGIWYDMVSDLNRLRREKSPDTQVITKAWEKLLKDQGLQSVEPIARLK</sequence>
<accession>A0ABX1M046</accession>